<evidence type="ECO:0000313" key="3">
    <source>
        <dbReference type="Proteomes" id="UP000050668"/>
    </source>
</evidence>
<keyword evidence="3" id="KW-1185">Reference proteome</keyword>
<comment type="caution">
    <text evidence="2">The sequence shown here is derived from an EMBL/GenBank/DDBJ whole genome shotgun (WGS) entry which is preliminary data.</text>
</comment>
<dbReference type="Proteomes" id="UP000050668">
    <property type="component" value="Unassembled WGS sequence"/>
</dbReference>
<protein>
    <submittedName>
        <fullName evidence="2">Uncharacterized protein</fullName>
    </submittedName>
</protein>
<feature type="region of interest" description="Disordered" evidence="1">
    <location>
        <begin position="1"/>
        <end position="20"/>
    </location>
</feature>
<dbReference type="EMBL" id="LGRV01000001">
    <property type="protein sequence ID" value="KOS71491.1"/>
    <property type="molecule type" value="Genomic_DNA"/>
</dbReference>
<sequence length="69" mass="6988">MADINKRKRDDNNTGKAVGAFTGDTMASALDPFGSVASAGAVSGGALDNKAGKGTVDDDNHGAKTRDYN</sequence>
<proteinExistence type="predicted"/>
<feature type="compositionally biased region" description="Basic and acidic residues" evidence="1">
    <location>
        <begin position="55"/>
        <end position="69"/>
    </location>
</feature>
<evidence type="ECO:0000313" key="2">
    <source>
        <dbReference type="EMBL" id="KOS71491.1"/>
    </source>
</evidence>
<dbReference type="RefSeq" id="WP_053581953.1">
    <property type="nucleotide sequence ID" value="NZ_LGRV01000001.1"/>
</dbReference>
<reference evidence="3" key="1">
    <citation type="submission" date="2015-07" db="EMBL/GenBank/DDBJ databases">
        <title>Fjat-14205 dsm 2895.</title>
        <authorList>
            <person name="Liu B."/>
            <person name="Wang J."/>
            <person name="Zhu Y."/>
            <person name="Liu G."/>
            <person name="Chen Q."/>
            <person name="Chen Z."/>
            <person name="Lan J."/>
            <person name="Che J."/>
            <person name="Ge C."/>
            <person name="Shi H."/>
            <person name="Pan Z."/>
            <person name="Liu X."/>
        </authorList>
    </citation>
    <scope>NUCLEOTIDE SEQUENCE [LARGE SCALE GENOMIC DNA]</scope>
    <source>
        <strain evidence="3">DSM 25560</strain>
    </source>
</reference>
<feature type="region of interest" description="Disordered" evidence="1">
    <location>
        <begin position="41"/>
        <end position="69"/>
    </location>
</feature>
<feature type="compositionally biased region" description="Basic and acidic residues" evidence="1">
    <location>
        <begin position="1"/>
        <end position="13"/>
    </location>
</feature>
<accession>A0ABR5K5I3</accession>
<evidence type="ECO:0000256" key="1">
    <source>
        <dbReference type="SAM" id="MobiDB-lite"/>
    </source>
</evidence>
<organism evidence="2 3">
    <name type="scientific">Lysinibacillus contaminans</name>
    <dbReference type="NCBI Taxonomy" id="1293441"/>
    <lineage>
        <taxon>Bacteria</taxon>
        <taxon>Bacillati</taxon>
        <taxon>Bacillota</taxon>
        <taxon>Bacilli</taxon>
        <taxon>Bacillales</taxon>
        <taxon>Bacillaceae</taxon>
        <taxon>Lysinibacillus</taxon>
    </lineage>
</organism>
<name>A0ABR5K5I3_9BACI</name>
<gene>
    <name evidence="2" type="ORF">AEA09_00310</name>
</gene>